<dbReference type="STRING" id="1142394.PSMK_02760"/>
<dbReference type="eggNOG" id="COG0226">
    <property type="taxonomic scope" value="Bacteria"/>
</dbReference>
<dbReference type="InterPro" id="IPR018306">
    <property type="entry name" value="Phage_T5_Orf172_DNA-bd"/>
</dbReference>
<proteinExistence type="predicted"/>
<keyword evidence="3" id="KW-1185">Reference proteome</keyword>
<evidence type="ECO:0000259" key="1">
    <source>
        <dbReference type="SMART" id="SM00974"/>
    </source>
</evidence>
<name>I0IAZ7_PHYMF</name>
<dbReference type="RefSeq" id="WP_014435655.1">
    <property type="nucleotide sequence ID" value="NC_017080.1"/>
</dbReference>
<dbReference type="HOGENOM" id="CLU_042626_0_0_0"/>
<dbReference type="Pfam" id="PF13455">
    <property type="entry name" value="MUG113"/>
    <property type="match status" value="1"/>
</dbReference>
<gene>
    <name evidence="2" type="ordered locus">PSMK_02760</name>
</gene>
<dbReference type="EMBL" id="AP012338">
    <property type="protein sequence ID" value="BAM02435.1"/>
    <property type="molecule type" value="Genomic_DNA"/>
</dbReference>
<evidence type="ECO:0000313" key="2">
    <source>
        <dbReference type="EMBL" id="BAM02435.1"/>
    </source>
</evidence>
<dbReference type="SMART" id="SM00974">
    <property type="entry name" value="T5orf172"/>
    <property type="match status" value="1"/>
</dbReference>
<dbReference type="AlphaFoldDB" id="I0IAZ7"/>
<feature type="domain" description="Bacteriophage T5 Orf172 DNA-binding" evidence="1">
    <location>
        <begin position="286"/>
        <end position="380"/>
    </location>
</feature>
<accession>I0IAZ7</accession>
<protein>
    <recommendedName>
        <fullName evidence="1">Bacteriophage T5 Orf172 DNA-binding domain-containing protein</fullName>
    </recommendedName>
</protein>
<evidence type="ECO:0000313" key="3">
    <source>
        <dbReference type="Proteomes" id="UP000007881"/>
    </source>
</evidence>
<dbReference type="Proteomes" id="UP000007881">
    <property type="component" value="Chromosome"/>
</dbReference>
<dbReference type="OrthoDB" id="9814995at2"/>
<organism evidence="2 3">
    <name type="scientific">Phycisphaera mikurensis (strain NBRC 102666 / KCTC 22515 / FYK2301M01)</name>
    <dbReference type="NCBI Taxonomy" id="1142394"/>
    <lineage>
        <taxon>Bacteria</taxon>
        <taxon>Pseudomonadati</taxon>
        <taxon>Planctomycetota</taxon>
        <taxon>Phycisphaerae</taxon>
        <taxon>Phycisphaerales</taxon>
        <taxon>Phycisphaeraceae</taxon>
        <taxon>Phycisphaera</taxon>
    </lineage>
</organism>
<sequence length="400" mass="43615">MLAELGVSAEPEPERAYTAEEERMLAGFEEVQRFAAEHGRAPRHGADRDIFERLYAVRLDRMRSLPACRALLGPLDAGGLLGPDAAGGGAADGLSDEQALDELGVGGADDVSTMRHVRLAAERRSPEEVAKRKPCADFERAFAGAFAAVQAELDAGERRTARFRKDGRDEEGIAVGDWFVLDGHKACVASAGSVFKAEHGENDRRLRVVFDNATESDLLMRSLRRALNKDDASRRILPRDDDAGPLFVKERGPGGAVLSGEAADGDVASGRVYVVRSLSSDPFVAEHREVLHKIGVTGGDVKKRLANAAKDPTFLLAGVEQVAGWELANLHRHKLEHLLHGFFAEARLDVQLQDRFGSAVEPREWFLVPLPLIEEAVERLIAGTLGEVRYDPQRAAIQPR</sequence>
<reference evidence="2 3" key="1">
    <citation type="submission" date="2012-02" db="EMBL/GenBank/DDBJ databases">
        <title>Complete genome sequence of Phycisphaera mikurensis NBRC 102666.</title>
        <authorList>
            <person name="Ankai A."/>
            <person name="Hosoyama A."/>
            <person name="Terui Y."/>
            <person name="Sekine M."/>
            <person name="Fukai R."/>
            <person name="Kato Y."/>
            <person name="Nakamura S."/>
            <person name="Yamada-Narita S."/>
            <person name="Kawakoshi A."/>
            <person name="Fukunaga Y."/>
            <person name="Yamazaki S."/>
            <person name="Fujita N."/>
        </authorList>
    </citation>
    <scope>NUCLEOTIDE SEQUENCE [LARGE SCALE GENOMIC DNA]</scope>
    <source>
        <strain evidence="3">NBRC 102666 / KCTC 22515 / FYK2301M01</strain>
    </source>
</reference>
<dbReference type="KEGG" id="phm:PSMK_02760"/>